<organism evidence="2 3">
    <name type="scientific">Tuber borchii</name>
    <name type="common">White truffle</name>
    <dbReference type="NCBI Taxonomy" id="42251"/>
    <lineage>
        <taxon>Eukaryota</taxon>
        <taxon>Fungi</taxon>
        <taxon>Dikarya</taxon>
        <taxon>Ascomycota</taxon>
        <taxon>Pezizomycotina</taxon>
        <taxon>Pezizomycetes</taxon>
        <taxon>Pezizales</taxon>
        <taxon>Tuberaceae</taxon>
        <taxon>Tuber</taxon>
    </lineage>
</organism>
<feature type="region of interest" description="Disordered" evidence="1">
    <location>
        <begin position="14"/>
        <end position="43"/>
    </location>
</feature>
<keyword evidence="3" id="KW-1185">Reference proteome</keyword>
<feature type="compositionally biased region" description="Basic and acidic residues" evidence="1">
    <location>
        <begin position="20"/>
        <end position="43"/>
    </location>
</feature>
<proteinExistence type="predicted"/>
<dbReference type="EMBL" id="NESQ01000205">
    <property type="protein sequence ID" value="PUU76061.1"/>
    <property type="molecule type" value="Genomic_DNA"/>
</dbReference>
<reference evidence="2 3" key="1">
    <citation type="submission" date="2017-04" db="EMBL/GenBank/DDBJ databases">
        <title>Draft genome sequence of Tuber borchii Vittad., a whitish edible truffle.</title>
        <authorList>
            <consortium name="DOE Joint Genome Institute"/>
            <person name="Murat C."/>
            <person name="Kuo A."/>
            <person name="Barry K.W."/>
            <person name="Clum A."/>
            <person name="Dockter R.B."/>
            <person name="Fauchery L."/>
            <person name="Iotti M."/>
            <person name="Kohler A."/>
            <person name="Labutti K."/>
            <person name="Lindquist E.A."/>
            <person name="Lipzen A."/>
            <person name="Ohm R.A."/>
            <person name="Wang M."/>
            <person name="Grigoriev I.V."/>
            <person name="Zambonelli A."/>
            <person name="Martin F.M."/>
        </authorList>
    </citation>
    <scope>NUCLEOTIDE SEQUENCE [LARGE SCALE GENOMIC DNA]</scope>
    <source>
        <strain evidence="2 3">Tbo3840</strain>
    </source>
</reference>
<gene>
    <name evidence="2" type="ORF">B9Z19DRAFT_1130384</name>
</gene>
<feature type="region of interest" description="Disordered" evidence="1">
    <location>
        <begin position="77"/>
        <end position="99"/>
    </location>
</feature>
<sequence length="99" mass="10838">MYPNRAQILGEIKTFRPTTRRPEAKVDSHNTSRESAYKARMEKPSLKSAVASASDGSVIAPFPVRATPDEAPLARLGFSESDADGEGEVQDDMDEELEI</sequence>
<accession>A0A2T6ZKP8</accession>
<comment type="caution">
    <text evidence="2">The sequence shown here is derived from an EMBL/GenBank/DDBJ whole genome shotgun (WGS) entry which is preliminary data.</text>
</comment>
<dbReference type="Proteomes" id="UP000244722">
    <property type="component" value="Unassembled WGS sequence"/>
</dbReference>
<protein>
    <submittedName>
        <fullName evidence="2">Uncharacterized protein</fullName>
    </submittedName>
</protein>
<evidence type="ECO:0000256" key="1">
    <source>
        <dbReference type="SAM" id="MobiDB-lite"/>
    </source>
</evidence>
<evidence type="ECO:0000313" key="2">
    <source>
        <dbReference type="EMBL" id="PUU76061.1"/>
    </source>
</evidence>
<evidence type="ECO:0000313" key="3">
    <source>
        <dbReference type="Proteomes" id="UP000244722"/>
    </source>
</evidence>
<feature type="compositionally biased region" description="Acidic residues" evidence="1">
    <location>
        <begin position="81"/>
        <end position="99"/>
    </location>
</feature>
<name>A0A2T6ZKP8_TUBBO</name>
<dbReference type="AlphaFoldDB" id="A0A2T6ZKP8"/>